<dbReference type="EMBL" id="CAXHTB010000005">
    <property type="protein sequence ID" value="CAL0306951.1"/>
    <property type="molecule type" value="Genomic_DNA"/>
</dbReference>
<organism evidence="9 10">
    <name type="scientific">Lupinus luteus</name>
    <name type="common">European yellow lupine</name>
    <dbReference type="NCBI Taxonomy" id="3873"/>
    <lineage>
        <taxon>Eukaryota</taxon>
        <taxon>Viridiplantae</taxon>
        <taxon>Streptophyta</taxon>
        <taxon>Embryophyta</taxon>
        <taxon>Tracheophyta</taxon>
        <taxon>Spermatophyta</taxon>
        <taxon>Magnoliopsida</taxon>
        <taxon>eudicotyledons</taxon>
        <taxon>Gunneridae</taxon>
        <taxon>Pentapetalae</taxon>
        <taxon>rosids</taxon>
        <taxon>fabids</taxon>
        <taxon>Fabales</taxon>
        <taxon>Fabaceae</taxon>
        <taxon>Papilionoideae</taxon>
        <taxon>50 kb inversion clade</taxon>
        <taxon>genistoids sensu lato</taxon>
        <taxon>core genistoids</taxon>
        <taxon>Genisteae</taxon>
        <taxon>Lupinus</taxon>
    </lineage>
</organism>
<comment type="subcellular location">
    <subcellularLocation>
        <location evidence="1">Nucleus</location>
    </subcellularLocation>
</comment>
<evidence type="ECO:0000256" key="1">
    <source>
        <dbReference type="ARBA" id="ARBA00004123"/>
    </source>
</evidence>
<reference evidence="9 10" key="1">
    <citation type="submission" date="2024-03" db="EMBL/GenBank/DDBJ databases">
        <authorList>
            <person name="Martinez-Hernandez J."/>
        </authorList>
    </citation>
    <scope>NUCLEOTIDE SEQUENCE [LARGE SCALE GENOMIC DNA]</scope>
</reference>
<evidence type="ECO:0000256" key="3">
    <source>
        <dbReference type="ARBA" id="ARBA00022771"/>
    </source>
</evidence>
<dbReference type="PANTHER" id="PTHR47287:SF15">
    <property type="entry name" value="ZINC FINGER PROTEIN 3-LIKE"/>
    <property type="match status" value="1"/>
</dbReference>
<dbReference type="GO" id="GO:0008270">
    <property type="term" value="F:zinc ion binding"/>
    <property type="evidence" value="ECO:0007669"/>
    <property type="project" value="UniProtKB-KW"/>
</dbReference>
<evidence type="ECO:0000256" key="2">
    <source>
        <dbReference type="ARBA" id="ARBA00022723"/>
    </source>
</evidence>
<keyword evidence="4" id="KW-0862">Zinc</keyword>
<keyword evidence="2" id="KW-0479">Metal-binding</keyword>
<evidence type="ECO:0000313" key="10">
    <source>
        <dbReference type="Proteomes" id="UP001497480"/>
    </source>
</evidence>
<dbReference type="GO" id="GO:0009788">
    <property type="term" value="P:negative regulation of abscisic acid-activated signaling pathway"/>
    <property type="evidence" value="ECO:0007669"/>
    <property type="project" value="InterPro"/>
</dbReference>
<evidence type="ECO:0000313" key="9">
    <source>
        <dbReference type="EMBL" id="CAL0306951.1"/>
    </source>
</evidence>
<dbReference type="PROSITE" id="PS00028">
    <property type="entry name" value="ZINC_FINGER_C2H2_1"/>
    <property type="match status" value="1"/>
</dbReference>
<dbReference type="SUPFAM" id="SSF57667">
    <property type="entry name" value="beta-beta-alpha zinc fingers"/>
    <property type="match status" value="1"/>
</dbReference>
<dbReference type="PROSITE" id="PS50157">
    <property type="entry name" value="ZINC_FINGER_C2H2_2"/>
    <property type="match status" value="1"/>
</dbReference>
<dbReference type="InterPro" id="IPR013087">
    <property type="entry name" value="Znf_C2H2_type"/>
</dbReference>
<keyword evidence="10" id="KW-1185">Reference proteome</keyword>
<dbReference type="InterPro" id="IPR036236">
    <property type="entry name" value="Znf_C2H2_sf"/>
</dbReference>
<evidence type="ECO:0000256" key="5">
    <source>
        <dbReference type="ARBA" id="ARBA00023242"/>
    </source>
</evidence>
<feature type="region of interest" description="Disordered" evidence="7">
    <location>
        <begin position="10"/>
        <end position="33"/>
    </location>
</feature>
<feature type="domain" description="C2H2-type" evidence="8">
    <location>
        <begin position="38"/>
        <end position="65"/>
    </location>
</feature>
<keyword evidence="5" id="KW-0539">Nucleus</keyword>
<proteinExistence type="predicted"/>
<gene>
    <name evidence="9" type="ORF">LLUT_LOCUS8011</name>
</gene>
<keyword evidence="3 6" id="KW-0863">Zinc-finger</keyword>
<evidence type="ECO:0000259" key="8">
    <source>
        <dbReference type="PROSITE" id="PS50157"/>
    </source>
</evidence>
<dbReference type="InterPro" id="IPR044246">
    <property type="entry name" value="ZFP3-like"/>
</dbReference>
<comment type="caution">
    <text evidence="9">The sequence shown here is derived from an EMBL/GenBank/DDBJ whole genome shotgun (WGS) entry which is preliminary data.</text>
</comment>
<name>A0AAV1WC86_LUPLU</name>
<dbReference type="AlphaFoldDB" id="A0AAV1WC86"/>
<dbReference type="Proteomes" id="UP001497480">
    <property type="component" value="Unassembled WGS sequence"/>
</dbReference>
<evidence type="ECO:0000256" key="6">
    <source>
        <dbReference type="PROSITE-ProRule" id="PRU00042"/>
    </source>
</evidence>
<sequence>MADPAAMYKFLNQPSSHSKQTKRSEPPSSSSFSSIRTFQCTFCHRNFHTSQALGGHQNAHKLERASSRRAHNLSFTHNHASTFPSIPPSLDLNTSTFESTHAHFFHGHPYCLEMEQPFQFQTHYQHAAASNIIVPLSYHAAASTSASDYVNLDLTLRFKDVRDKSCQRESLFAEAVAASNREVCRQNSFLLRLESLNENEVYKVFERKYNNKCS</sequence>
<dbReference type="GO" id="GO:0005634">
    <property type="term" value="C:nucleus"/>
    <property type="evidence" value="ECO:0007669"/>
    <property type="project" value="UniProtKB-SubCell"/>
</dbReference>
<dbReference type="PANTHER" id="PTHR47287">
    <property type="entry name" value="C2H2 AND C2HC ZINC FINGERS SUPERFAMILY PROTEIN"/>
    <property type="match status" value="1"/>
</dbReference>
<evidence type="ECO:0000256" key="7">
    <source>
        <dbReference type="SAM" id="MobiDB-lite"/>
    </source>
</evidence>
<evidence type="ECO:0000256" key="4">
    <source>
        <dbReference type="ARBA" id="ARBA00022833"/>
    </source>
</evidence>
<accession>A0AAV1WC86</accession>
<protein>
    <recommendedName>
        <fullName evidence="8">C2H2-type domain-containing protein</fullName>
    </recommendedName>
</protein>